<accession>M0I4T3</accession>
<dbReference type="InterPro" id="IPR003675">
    <property type="entry name" value="Rce1/LyrA-like_dom"/>
</dbReference>
<feature type="domain" description="CAAX prenyl protease 2/Lysostaphin resistance protein A-like" evidence="3">
    <location>
        <begin position="279"/>
        <end position="370"/>
    </location>
</feature>
<feature type="transmembrane region" description="Helical" evidence="2">
    <location>
        <begin position="6"/>
        <end position="24"/>
    </location>
</feature>
<keyword evidence="2" id="KW-1133">Transmembrane helix</keyword>
<dbReference type="PATRIC" id="fig|662479.7.peg.3198"/>
<dbReference type="AlphaFoldDB" id="M0I4T3"/>
<keyword evidence="2" id="KW-0812">Transmembrane</keyword>
<dbReference type="STRING" id="662479.C440_15754"/>
<feature type="transmembrane region" description="Helical" evidence="2">
    <location>
        <begin position="276"/>
        <end position="293"/>
    </location>
</feature>
<dbReference type="EMBL" id="AOLN01000018">
    <property type="protein sequence ID" value="ELZ91781.1"/>
    <property type="molecule type" value="Genomic_DNA"/>
</dbReference>
<feature type="compositionally biased region" description="Basic and acidic residues" evidence="1">
    <location>
        <begin position="44"/>
        <end position="54"/>
    </location>
</feature>
<dbReference type="Pfam" id="PF02517">
    <property type="entry name" value="Rce1-like"/>
    <property type="match status" value="1"/>
</dbReference>
<dbReference type="GO" id="GO:0004175">
    <property type="term" value="F:endopeptidase activity"/>
    <property type="evidence" value="ECO:0007669"/>
    <property type="project" value="UniProtKB-ARBA"/>
</dbReference>
<dbReference type="InterPro" id="IPR052710">
    <property type="entry name" value="CAAX_protease"/>
</dbReference>
<dbReference type="RefSeq" id="WP_008321611.1">
    <property type="nucleotide sequence ID" value="NZ_AOLN01000018.1"/>
</dbReference>
<feature type="region of interest" description="Disordered" evidence="1">
    <location>
        <begin position="30"/>
        <end position="186"/>
    </location>
</feature>
<feature type="transmembrane region" description="Helical" evidence="2">
    <location>
        <begin position="305"/>
        <end position="328"/>
    </location>
</feature>
<comment type="caution">
    <text evidence="4">The sequence shown here is derived from an EMBL/GenBank/DDBJ whole genome shotgun (WGS) entry which is preliminary data.</text>
</comment>
<keyword evidence="2" id="KW-0472">Membrane</keyword>
<feature type="transmembrane region" description="Helical" evidence="2">
    <location>
        <begin position="195"/>
        <end position="217"/>
    </location>
</feature>
<reference evidence="4 5" key="1">
    <citation type="journal article" date="2014" name="PLoS Genet.">
        <title>Phylogenetically driven sequencing of extremely halophilic archaea reveals strategies for static and dynamic osmo-response.</title>
        <authorList>
            <person name="Becker E.A."/>
            <person name="Seitzer P.M."/>
            <person name="Tritt A."/>
            <person name="Larsen D."/>
            <person name="Krusor M."/>
            <person name="Yao A.I."/>
            <person name="Wu D."/>
            <person name="Madern D."/>
            <person name="Eisen J.A."/>
            <person name="Darling A.E."/>
            <person name="Facciotti M.T."/>
        </authorList>
    </citation>
    <scope>NUCLEOTIDE SEQUENCE [LARGE SCALE GENOMIC DNA]</scope>
    <source>
        <strain evidence="4 5">ATCC BAA-1512</strain>
    </source>
</reference>
<feature type="transmembrane region" description="Helical" evidence="2">
    <location>
        <begin position="223"/>
        <end position="248"/>
    </location>
</feature>
<dbReference type="PANTHER" id="PTHR36435">
    <property type="entry name" value="SLR1288 PROTEIN"/>
    <property type="match status" value="1"/>
</dbReference>
<gene>
    <name evidence="4" type="ORF">C440_15754</name>
</gene>
<proteinExistence type="predicted"/>
<feature type="transmembrane region" description="Helical" evidence="2">
    <location>
        <begin position="335"/>
        <end position="367"/>
    </location>
</feature>
<keyword evidence="5" id="KW-1185">Reference proteome</keyword>
<name>M0I4T3_9EURY</name>
<dbReference type="PANTHER" id="PTHR36435:SF1">
    <property type="entry name" value="CAAX AMINO TERMINAL PROTEASE FAMILY PROTEIN"/>
    <property type="match status" value="1"/>
</dbReference>
<feature type="compositionally biased region" description="Basic and acidic residues" evidence="1">
    <location>
        <begin position="100"/>
        <end position="111"/>
    </location>
</feature>
<evidence type="ECO:0000256" key="1">
    <source>
        <dbReference type="SAM" id="MobiDB-lite"/>
    </source>
</evidence>
<feature type="compositionally biased region" description="Polar residues" evidence="1">
    <location>
        <begin position="155"/>
        <end position="177"/>
    </location>
</feature>
<evidence type="ECO:0000259" key="3">
    <source>
        <dbReference type="Pfam" id="PF02517"/>
    </source>
</evidence>
<dbReference type="GO" id="GO:0080120">
    <property type="term" value="P:CAAX-box protein maturation"/>
    <property type="evidence" value="ECO:0007669"/>
    <property type="project" value="UniProtKB-ARBA"/>
</dbReference>
<dbReference type="Proteomes" id="UP000011550">
    <property type="component" value="Unassembled WGS sequence"/>
</dbReference>
<dbReference type="OrthoDB" id="214851at2157"/>
<protein>
    <recommendedName>
        <fullName evidence="3">CAAX prenyl protease 2/Lysostaphin resistance protein A-like domain-containing protein</fullName>
    </recommendedName>
</protein>
<feature type="compositionally biased region" description="Basic and acidic residues" evidence="1">
    <location>
        <begin position="69"/>
        <end position="91"/>
    </location>
</feature>
<organism evidence="4 5">
    <name type="scientific">Haloferax mucosum ATCC BAA-1512</name>
    <dbReference type="NCBI Taxonomy" id="662479"/>
    <lineage>
        <taxon>Archaea</taxon>
        <taxon>Methanobacteriati</taxon>
        <taxon>Methanobacteriota</taxon>
        <taxon>Stenosarchaea group</taxon>
        <taxon>Halobacteria</taxon>
        <taxon>Halobacteriales</taxon>
        <taxon>Haloferacaceae</taxon>
        <taxon>Haloferax</taxon>
    </lineage>
</organism>
<evidence type="ECO:0000313" key="5">
    <source>
        <dbReference type="Proteomes" id="UP000011550"/>
    </source>
</evidence>
<sequence length="380" mass="39807">MTDWAAFTGFTGLVLAVLLSLAHLSRGIPHRDGVDSLSLDDNADERAPPTRRSDSLASDALSNDAESTPEPRPRERNDDRVENGSRPDSPRTDAVQTEPNHGEATRGDSRRTNQTRTDAGRSDSIPGDSTSNSTPQNSTNSQESVERHESAALAESQSLEPLEPTDNTESADSSATEPTMPDLGASSADLPPHLLLANVAISQALLGGLLGLGAWYAQIPPAALGLSFADVPTKLALGVALGVSLYAVNRLGSSVSKQFGFAPDEELRASLTPQSTMGWVLLFVVALPLIAGFEELLFRGALVGAVAAGFDVSPWLMASLSSVAFGLGHGAQGRLGIVVTGLLGFVLAAAFVLTESLLVVVVAHYLVNALEFVGHELLGW</sequence>
<evidence type="ECO:0000313" key="4">
    <source>
        <dbReference type="EMBL" id="ELZ91781.1"/>
    </source>
</evidence>
<evidence type="ECO:0000256" key="2">
    <source>
        <dbReference type="SAM" id="Phobius"/>
    </source>
</evidence>
<feature type="compositionally biased region" description="Low complexity" evidence="1">
    <location>
        <begin position="129"/>
        <end position="143"/>
    </location>
</feature>